<evidence type="ECO:0000313" key="5">
    <source>
        <dbReference type="EMBL" id="AFZ84927.1"/>
    </source>
</evidence>
<dbReference type="Pfam" id="PF01156">
    <property type="entry name" value="IU_nuc_hydro"/>
    <property type="match status" value="1"/>
</dbReference>
<dbReference type="HOGENOM" id="CLU_036838_2_1_1"/>
<dbReference type="PANTHER" id="PTHR12304">
    <property type="entry name" value="INOSINE-URIDINE PREFERRING NUCLEOSIDE HYDROLASE"/>
    <property type="match status" value="1"/>
</dbReference>
<dbReference type="InterPro" id="IPR001910">
    <property type="entry name" value="Inosine/uridine_hydrolase_dom"/>
</dbReference>
<evidence type="ECO:0000256" key="2">
    <source>
        <dbReference type="ARBA" id="ARBA00022801"/>
    </source>
</evidence>
<accession>L0BCE9</accession>
<dbReference type="InterPro" id="IPR023186">
    <property type="entry name" value="IUNH"/>
</dbReference>
<name>L0BCE9_PHYPA</name>
<evidence type="ECO:0000313" key="7">
    <source>
        <dbReference type="Proteomes" id="UP000006727"/>
    </source>
</evidence>
<dbReference type="EnsemblPlants" id="Pp3c13_11650V3.16">
    <property type="protein sequence ID" value="Pp3c13_11650V3.16"/>
    <property type="gene ID" value="Pp3c13_11650"/>
</dbReference>
<organism evidence="5">
    <name type="scientific">Physcomitrium patens</name>
    <name type="common">Spreading-leaved earth moss</name>
    <name type="synonym">Physcomitrella patens</name>
    <dbReference type="NCBI Taxonomy" id="3218"/>
    <lineage>
        <taxon>Eukaryota</taxon>
        <taxon>Viridiplantae</taxon>
        <taxon>Streptophyta</taxon>
        <taxon>Embryophyta</taxon>
        <taxon>Bryophyta</taxon>
        <taxon>Bryophytina</taxon>
        <taxon>Bryopsida</taxon>
        <taxon>Funariidae</taxon>
        <taxon>Funariales</taxon>
        <taxon>Funariaceae</taxon>
        <taxon>Physcomitrium</taxon>
    </lineage>
</organism>
<dbReference type="EMBL" id="ABEU02000013">
    <property type="status" value="NOT_ANNOTATED_CDS"/>
    <property type="molecule type" value="Genomic_DNA"/>
</dbReference>
<dbReference type="InterPro" id="IPR036452">
    <property type="entry name" value="Ribo_hydro-like"/>
</dbReference>
<evidence type="ECO:0000313" key="6">
    <source>
        <dbReference type="EnsemblPlants" id="Pp3c13_11650V3.16"/>
    </source>
</evidence>
<dbReference type="Proteomes" id="UP000006727">
    <property type="component" value="Chromosome 13"/>
</dbReference>
<reference evidence="5" key="3">
    <citation type="journal article" date="2013" name="Plant Physiol.">
        <title>Structure and function of nucleoside hydrolases from Physcomitrella patens and maize catalyzing the hydrolysis of purine, pyrimidine, and cytokinin ribosides.</title>
        <authorList>
            <person name="Kopecna M."/>
            <person name="Blaschke H."/>
            <person name="Kopecny D."/>
            <person name="Vigouroux A."/>
            <person name="Koncitikova R."/>
            <person name="Novak O."/>
            <person name="Kotland O."/>
            <person name="Strnad M."/>
            <person name="Morera S."/>
            <person name="von Schwartzenberg K."/>
        </authorList>
    </citation>
    <scope>NUCLEOTIDE SEQUENCE</scope>
</reference>
<reference evidence="6 7" key="4">
    <citation type="journal article" date="2018" name="Plant J.">
        <title>The Physcomitrella patens chromosome-scale assembly reveals moss genome structure and evolution.</title>
        <authorList>
            <person name="Lang D."/>
            <person name="Ullrich K.K."/>
            <person name="Murat F."/>
            <person name="Fuchs J."/>
            <person name="Jenkins J."/>
            <person name="Haas F.B."/>
            <person name="Piednoel M."/>
            <person name="Gundlach H."/>
            <person name="Van Bel M."/>
            <person name="Meyberg R."/>
            <person name="Vives C."/>
            <person name="Morata J."/>
            <person name="Symeonidi A."/>
            <person name="Hiss M."/>
            <person name="Muchero W."/>
            <person name="Kamisugi Y."/>
            <person name="Saleh O."/>
            <person name="Blanc G."/>
            <person name="Decker E.L."/>
            <person name="van Gessel N."/>
            <person name="Grimwood J."/>
            <person name="Hayes R.D."/>
            <person name="Graham S.W."/>
            <person name="Gunter L.E."/>
            <person name="McDaniel S.F."/>
            <person name="Hoernstein S.N.W."/>
            <person name="Larsson A."/>
            <person name="Li F.W."/>
            <person name="Perroud P.F."/>
            <person name="Phillips J."/>
            <person name="Ranjan P."/>
            <person name="Rokshar D.S."/>
            <person name="Rothfels C.J."/>
            <person name="Schneider L."/>
            <person name="Shu S."/>
            <person name="Stevenson D.W."/>
            <person name="Thummler F."/>
            <person name="Tillich M."/>
            <person name="Villarreal Aguilar J.C."/>
            <person name="Widiez T."/>
            <person name="Wong G.K."/>
            <person name="Wymore A."/>
            <person name="Zhang Y."/>
            <person name="Zimmer A.D."/>
            <person name="Quatrano R.S."/>
            <person name="Mayer K.F.X."/>
            <person name="Goodstein D."/>
            <person name="Casacuberta J.M."/>
            <person name="Vandepoele K."/>
            <person name="Reski R."/>
            <person name="Cuming A.C."/>
            <person name="Tuskan G.A."/>
            <person name="Maumus F."/>
            <person name="Salse J."/>
            <person name="Schmutz J."/>
            <person name="Rensing S.A."/>
        </authorList>
    </citation>
    <scope>NUCLEOTIDE SEQUENCE [LARGE SCALE GENOMIC DNA]</scope>
    <source>
        <strain evidence="6 7">cv. Gransden 2004</strain>
    </source>
</reference>
<dbReference type="Gene3D" id="3.90.245.10">
    <property type="entry name" value="Ribonucleoside hydrolase-like"/>
    <property type="match status" value="1"/>
</dbReference>
<dbReference type="FunCoup" id="L0BCE9">
    <property type="interactions" value="1058"/>
</dbReference>
<comment type="similarity">
    <text evidence="1">Belongs to the IUNH family.</text>
</comment>
<keyword evidence="2 5" id="KW-0378">Hydrolase</keyword>
<dbReference type="OrthoDB" id="432381at2759"/>
<keyword evidence="3 5" id="KW-0326">Glycosidase</keyword>
<dbReference type="SUPFAM" id="SSF53590">
    <property type="entry name" value="Nucleoside hydrolase"/>
    <property type="match status" value="1"/>
</dbReference>
<dbReference type="EC" id="3.2.2.-" evidence="5"/>
<dbReference type="PANTHER" id="PTHR12304:SF1">
    <property type="entry name" value="URIDINE NUCLEOSIDASE 1"/>
    <property type="match status" value="1"/>
</dbReference>
<dbReference type="GO" id="GO:0006152">
    <property type="term" value="P:purine nucleoside catabolic process"/>
    <property type="evidence" value="ECO:0000318"/>
    <property type="project" value="GO_Central"/>
</dbReference>
<evidence type="ECO:0000256" key="1">
    <source>
        <dbReference type="ARBA" id="ARBA00009176"/>
    </source>
</evidence>
<feature type="domain" description="Inosine/uridine-preferring nucleoside hydrolase" evidence="4">
    <location>
        <begin position="23"/>
        <end position="306"/>
    </location>
</feature>
<gene>
    <name evidence="5" type="primary">NRH3</name>
    <name evidence="6" type="synonym">LOC112290800</name>
</gene>
<dbReference type="Gramene" id="Pp3c13_11650V3.16">
    <property type="protein sequence ID" value="Pp3c13_11650V3.16"/>
    <property type="gene ID" value="Pp3c13_11650"/>
</dbReference>
<dbReference type="EMBL" id="JX861389">
    <property type="protein sequence ID" value="AFZ84927.1"/>
    <property type="molecule type" value="mRNA"/>
</dbReference>
<dbReference type="AlphaFoldDB" id="L0BCE9"/>
<sequence length="389" mass="42643">MDVKAAGSVAQDQFSKHAGRRKVIIDTDPGIDDMMAILMAFQAPEIEVIGLTTIFGNVNTDLATINALHLCEMAGHPEIPVAEGPSEPLKRVKPRIAYFEHGSDGLGETYQAKPNFQKLSKDAADFLIENVTEFPGEVTVVGLGPLTNLALAIQKDSNFAKNVGQLVVLGGSFNASGNVNPAAEANVSLKRQKSHSRNLFGDPEAADIVFTSGMNTLAIGIDLTTQVIFNEDDLCEIRDSGGDYGKYIYDCCRFYHDWHLSSDHLDGIFLHDPTCMAALLDPTLFTFKNGAVRVETEGPCLGHTILGMGLKKYVNIHTLCLAQLPSKLYLLSSSLRCIEEHLLLYQTFISVPSAYQSIYITCSETNQWLCSSKFEIEDAHYRVLNFIAT</sequence>
<proteinExistence type="evidence at transcript level"/>
<dbReference type="GO" id="GO:0005829">
    <property type="term" value="C:cytosol"/>
    <property type="evidence" value="ECO:0000318"/>
    <property type="project" value="GO_Central"/>
</dbReference>
<reference evidence="6" key="5">
    <citation type="submission" date="2020-12" db="UniProtKB">
        <authorList>
            <consortium name="EnsemblPlants"/>
        </authorList>
    </citation>
    <scope>IDENTIFICATION</scope>
</reference>
<dbReference type="GO" id="GO:0008477">
    <property type="term" value="F:purine nucleosidase activity"/>
    <property type="evidence" value="ECO:0000318"/>
    <property type="project" value="GO_Central"/>
</dbReference>
<reference evidence="6 7" key="1">
    <citation type="journal article" date="2008" name="Science">
        <title>The Physcomitrella genome reveals evolutionary insights into the conquest of land by plants.</title>
        <authorList>
            <person name="Rensing S."/>
            <person name="Lang D."/>
            <person name="Zimmer A."/>
            <person name="Terry A."/>
            <person name="Salamov A."/>
            <person name="Shapiro H."/>
            <person name="Nishiyama T."/>
            <person name="Perroud P.-F."/>
            <person name="Lindquist E."/>
            <person name="Kamisugi Y."/>
            <person name="Tanahashi T."/>
            <person name="Sakakibara K."/>
            <person name="Fujita T."/>
            <person name="Oishi K."/>
            <person name="Shin-I T."/>
            <person name="Kuroki Y."/>
            <person name="Toyoda A."/>
            <person name="Suzuki Y."/>
            <person name="Hashimoto A."/>
            <person name="Yamaguchi K."/>
            <person name="Sugano A."/>
            <person name="Kohara Y."/>
            <person name="Fujiyama A."/>
            <person name="Anterola A."/>
            <person name="Aoki S."/>
            <person name="Ashton N."/>
            <person name="Barbazuk W.B."/>
            <person name="Barker E."/>
            <person name="Bennetzen J."/>
            <person name="Bezanilla M."/>
            <person name="Blankenship R."/>
            <person name="Cho S.H."/>
            <person name="Dutcher S."/>
            <person name="Estelle M."/>
            <person name="Fawcett J.A."/>
            <person name="Gundlach H."/>
            <person name="Hanada K."/>
            <person name="Heyl A."/>
            <person name="Hicks K.A."/>
            <person name="Hugh J."/>
            <person name="Lohr M."/>
            <person name="Mayer K."/>
            <person name="Melkozernov A."/>
            <person name="Murata T."/>
            <person name="Nelson D."/>
            <person name="Pils B."/>
            <person name="Prigge M."/>
            <person name="Reiss B."/>
            <person name="Renner T."/>
            <person name="Rombauts S."/>
            <person name="Rushton P."/>
            <person name="Sanderfoot A."/>
            <person name="Schween G."/>
            <person name="Shiu S.-H."/>
            <person name="Stueber K."/>
            <person name="Theodoulou F.L."/>
            <person name="Tu H."/>
            <person name="Van de Peer Y."/>
            <person name="Verrier P.J."/>
            <person name="Waters E."/>
            <person name="Wood A."/>
            <person name="Yang L."/>
            <person name="Cove D."/>
            <person name="Cuming A."/>
            <person name="Hasebe M."/>
            <person name="Lucas S."/>
            <person name="Mishler D.B."/>
            <person name="Reski R."/>
            <person name="Grigoriev I."/>
            <person name="Quatrano R.S."/>
            <person name="Boore J.L."/>
        </authorList>
    </citation>
    <scope>NUCLEOTIDE SEQUENCE [LARGE SCALE GENOMIC DNA]</scope>
    <source>
        <strain evidence="6 7">cv. Gransden 2004</strain>
    </source>
</reference>
<evidence type="ECO:0000259" key="4">
    <source>
        <dbReference type="Pfam" id="PF01156"/>
    </source>
</evidence>
<keyword evidence="7" id="KW-1185">Reference proteome</keyword>
<evidence type="ECO:0000256" key="3">
    <source>
        <dbReference type="ARBA" id="ARBA00023295"/>
    </source>
</evidence>
<dbReference type="CDD" id="cd02650">
    <property type="entry name" value="nuc_hydro_CaPnhB"/>
    <property type="match status" value="1"/>
</dbReference>
<reference evidence="5" key="2">
    <citation type="submission" date="2012-09" db="EMBL/GenBank/DDBJ databases">
        <title>Substrate specificity of nucleoside N-ribohydrolases from moss Physcomitrella patens.</title>
        <authorList>
            <person name="Tylichova M."/>
            <person name="Blaschke H."/>
            <person name="Kopecny D."/>
            <person name="Koncitikova R."/>
            <person name="von Schwartzenberg K."/>
        </authorList>
    </citation>
    <scope>NUCLEOTIDE SEQUENCE</scope>
</reference>
<protein>
    <submittedName>
        <fullName evidence="5">Nucleoside N-ribohydrolase 3_v4</fullName>
        <ecNumber evidence="5">3.2.2.-</ecNumber>
    </submittedName>
</protein>